<dbReference type="AlphaFoldDB" id="A0A4U5PG71"/>
<keyword evidence="2" id="KW-1185">Reference proteome</keyword>
<sequence>MCSSNPLNGGKFIVVSLLELIERQSTLASVAESAQQTKKRESKARLFPDIGMTKRLVEETIMIALCPSRFWISYLSITRNAQ</sequence>
<gene>
    <name evidence="1" type="ORF">L596_009555</name>
</gene>
<proteinExistence type="predicted"/>
<evidence type="ECO:0000313" key="2">
    <source>
        <dbReference type="Proteomes" id="UP000298663"/>
    </source>
</evidence>
<comment type="caution">
    <text evidence="1">The sequence shown here is derived from an EMBL/GenBank/DDBJ whole genome shotgun (WGS) entry which is preliminary data.</text>
</comment>
<accession>A0A4U5PG71</accession>
<dbReference type="Proteomes" id="UP000298663">
    <property type="component" value="Unassembled WGS sequence"/>
</dbReference>
<protein>
    <submittedName>
        <fullName evidence="1">Uncharacterized protein</fullName>
    </submittedName>
</protein>
<name>A0A4U5PG71_STECR</name>
<reference evidence="1 2" key="1">
    <citation type="journal article" date="2015" name="Genome Biol.">
        <title>Comparative genomics of Steinernema reveals deeply conserved gene regulatory networks.</title>
        <authorList>
            <person name="Dillman A.R."/>
            <person name="Macchietto M."/>
            <person name="Porter C.F."/>
            <person name="Rogers A."/>
            <person name="Williams B."/>
            <person name="Antoshechkin I."/>
            <person name="Lee M.M."/>
            <person name="Goodwin Z."/>
            <person name="Lu X."/>
            <person name="Lewis E.E."/>
            <person name="Goodrich-Blair H."/>
            <person name="Stock S.P."/>
            <person name="Adams B.J."/>
            <person name="Sternberg P.W."/>
            <person name="Mortazavi A."/>
        </authorList>
    </citation>
    <scope>NUCLEOTIDE SEQUENCE [LARGE SCALE GENOMIC DNA]</scope>
    <source>
        <strain evidence="1 2">ALL</strain>
    </source>
</reference>
<organism evidence="1 2">
    <name type="scientific">Steinernema carpocapsae</name>
    <name type="common">Entomopathogenic nematode</name>
    <dbReference type="NCBI Taxonomy" id="34508"/>
    <lineage>
        <taxon>Eukaryota</taxon>
        <taxon>Metazoa</taxon>
        <taxon>Ecdysozoa</taxon>
        <taxon>Nematoda</taxon>
        <taxon>Chromadorea</taxon>
        <taxon>Rhabditida</taxon>
        <taxon>Tylenchina</taxon>
        <taxon>Panagrolaimomorpha</taxon>
        <taxon>Strongyloidoidea</taxon>
        <taxon>Steinernematidae</taxon>
        <taxon>Steinernema</taxon>
    </lineage>
</organism>
<dbReference type="EMBL" id="AZBU02000002">
    <property type="protein sequence ID" value="TKR95376.1"/>
    <property type="molecule type" value="Genomic_DNA"/>
</dbReference>
<reference evidence="1 2" key="2">
    <citation type="journal article" date="2019" name="G3 (Bethesda)">
        <title>Hybrid Assembly of the Genome of the Entomopathogenic Nematode Steinernema carpocapsae Identifies the X-Chromosome.</title>
        <authorList>
            <person name="Serra L."/>
            <person name="Macchietto M."/>
            <person name="Macias-Munoz A."/>
            <person name="McGill C.J."/>
            <person name="Rodriguez I.M."/>
            <person name="Rodriguez B."/>
            <person name="Murad R."/>
            <person name="Mortazavi A."/>
        </authorList>
    </citation>
    <scope>NUCLEOTIDE SEQUENCE [LARGE SCALE GENOMIC DNA]</scope>
    <source>
        <strain evidence="1 2">ALL</strain>
    </source>
</reference>
<evidence type="ECO:0000313" key="1">
    <source>
        <dbReference type="EMBL" id="TKR95376.1"/>
    </source>
</evidence>